<dbReference type="SMART" id="SM00382">
    <property type="entry name" value="AAA"/>
    <property type="match status" value="1"/>
</dbReference>
<organism evidence="5 6">
    <name type="scientific">Candidatus Kaiserbacteria bacterium RIFCSPLOWO2_01_FULL_51_21</name>
    <dbReference type="NCBI Taxonomy" id="1798508"/>
    <lineage>
        <taxon>Bacteria</taxon>
        <taxon>Candidatus Kaiseribacteriota</taxon>
    </lineage>
</organism>
<proteinExistence type="inferred from homology"/>
<dbReference type="AlphaFoldDB" id="A0A1F6ECW4"/>
<evidence type="ECO:0000256" key="1">
    <source>
        <dbReference type="ARBA" id="ARBA00006611"/>
    </source>
</evidence>
<dbReference type="InterPro" id="IPR001482">
    <property type="entry name" value="T2SS/T4SS_dom"/>
</dbReference>
<dbReference type="GO" id="GO:0005886">
    <property type="term" value="C:plasma membrane"/>
    <property type="evidence" value="ECO:0007669"/>
    <property type="project" value="TreeGrafter"/>
</dbReference>
<dbReference type="InterPro" id="IPR007831">
    <property type="entry name" value="T2SS_GspE_N"/>
</dbReference>
<comment type="similarity">
    <text evidence="1">Belongs to the GSP E family.</text>
</comment>
<keyword evidence="2" id="KW-0547">Nucleotide-binding</keyword>
<dbReference type="EMBL" id="MFLV01000022">
    <property type="protein sequence ID" value="OGG71450.1"/>
    <property type="molecule type" value="Genomic_DNA"/>
</dbReference>
<dbReference type="PANTHER" id="PTHR30258:SF1">
    <property type="entry name" value="PROTEIN TRANSPORT PROTEIN HOFB HOMOLOG"/>
    <property type="match status" value="1"/>
</dbReference>
<evidence type="ECO:0000256" key="2">
    <source>
        <dbReference type="ARBA" id="ARBA00022741"/>
    </source>
</evidence>
<keyword evidence="3" id="KW-0067">ATP-binding</keyword>
<comment type="caution">
    <text evidence="5">The sequence shown here is derived from an EMBL/GenBank/DDBJ whole genome shotgun (WGS) entry which is preliminary data.</text>
</comment>
<dbReference type="GO" id="GO:0005524">
    <property type="term" value="F:ATP binding"/>
    <property type="evidence" value="ECO:0007669"/>
    <property type="project" value="UniProtKB-KW"/>
</dbReference>
<evidence type="ECO:0000256" key="3">
    <source>
        <dbReference type="ARBA" id="ARBA00022840"/>
    </source>
</evidence>
<evidence type="ECO:0000313" key="6">
    <source>
        <dbReference type="Proteomes" id="UP000179115"/>
    </source>
</evidence>
<dbReference type="Proteomes" id="UP000179115">
    <property type="component" value="Unassembled WGS sequence"/>
</dbReference>
<dbReference type="Gene3D" id="3.30.300.160">
    <property type="entry name" value="Type II secretion system, protein E, N-terminal domain"/>
    <property type="match status" value="1"/>
</dbReference>
<protein>
    <recommendedName>
        <fullName evidence="4">Bacterial type II secretion system protein E domain-containing protein</fullName>
    </recommendedName>
</protein>
<name>A0A1F6ECW4_9BACT</name>
<dbReference type="Pfam" id="PF00437">
    <property type="entry name" value="T2SSE"/>
    <property type="match status" value="1"/>
</dbReference>
<reference evidence="5 6" key="1">
    <citation type="journal article" date="2016" name="Nat. Commun.">
        <title>Thousands of microbial genomes shed light on interconnected biogeochemical processes in an aquifer system.</title>
        <authorList>
            <person name="Anantharaman K."/>
            <person name="Brown C.T."/>
            <person name="Hug L.A."/>
            <person name="Sharon I."/>
            <person name="Castelle C.J."/>
            <person name="Probst A.J."/>
            <person name="Thomas B.C."/>
            <person name="Singh A."/>
            <person name="Wilkins M.J."/>
            <person name="Karaoz U."/>
            <person name="Brodie E.L."/>
            <person name="Williams K.H."/>
            <person name="Hubbard S.S."/>
            <person name="Banfield J.F."/>
        </authorList>
    </citation>
    <scope>NUCLEOTIDE SEQUENCE [LARGE SCALE GENOMIC DNA]</scope>
</reference>
<dbReference type="SUPFAM" id="SSF160246">
    <property type="entry name" value="EspE N-terminal domain-like"/>
    <property type="match status" value="1"/>
</dbReference>
<dbReference type="InterPro" id="IPR037257">
    <property type="entry name" value="T2SS_E_N_sf"/>
</dbReference>
<dbReference type="GO" id="GO:0016887">
    <property type="term" value="F:ATP hydrolysis activity"/>
    <property type="evidence" value="ECO:0007669"/>
    <property type="project" value="TreeGrafter"/>
</dbReference>
<evidence type="ECO:0000313" key="5">
    <source>
        <dbReference type="EMBL" id="OGG71450.1"/>
    </source>
</evidence>
<feature type="domain" description="Bacterial type II secretion system protein E" evidence="4">
    <location>
        <begin position="384"/>
        <end position="398"/>
    </location>
</feature>
<dbReference type="Gene3D" id="3.30.450.90">
    <property type="match status" value="1"/>
</dbReference>
<dbReference type="CDD" id="cd01129">
    <property type="entry name" value="PulE-GspE-like"/>
    <property type="match status" value="1"/>
</dbReference>
<dbReference type="InterPro" id="IPR027417">
    <property type="entry name" value="P-loop_NTPase"/>
</dbReference>
<dbReference type="SUPFAM" id="SSF52540">
    <property type="entry name" value="P-loop containing nucleoside triphosphate hydrolases"/>
    <property type="match status" value="1"/>
</dbReference>
<dbReference type="PANTHER" id="PTHR30258">
    <property type="entry name" value="TYPE II SECRETION SYSTEM PROTEIN GSPE-RELATED"/>
    <property type="match status" value="1"/>
</dbReference>
<evidence type="ECO:0000259" key="4">
    <source>
        <dbReference type="PROSITE" id="PS00662"/>
    </source>
</evidence>
<dbReference type="STRING" id="1798508.A3A35_03330"/>
<accession>A0A1F6ECW4</accession>
<gene>
    <name evidence="5" type="ORF">A3A35_03330</name>
</gene>
<dbReference type="Gene3D" id="3.40.50.300">
    <property type="entry name" value="P-loop containing nucleotide triphosphate hydrolases"/>
    <property type="match status" value="1"/>
</dbReference>
<dbReference type="InterPro" id="IPR003593">
    <property type="entry name" value="AAA+_ATPase"/>
</dbReference>
<dbReference type="PROSITE" id="PS00662">
    <property type="entry name" value="T2SP_E"/>
    <property type="match status" value="1"/>
</dbReference>
<dbReference type="Pfam" id="PF05157">
    <property type="entry name" value="MshEN"/>
    <property type="match status" value="1"/>
</dbReference>
<sequence>MDLLPLLVEKKLVRKSDAEALVRESQNTGESVEALLLKRGLDPQELLAIKGEHLKVPTRVIGEEDISFDILKYIPEESALHYRFVPLAVKDSVLEVGAVDPENTEALDALSFISARIGIPFKVFVITENDFDKVLKMYKGLTGEVSKAISELDTSIVVEAPTAKEAEAEAGKHLSERITEAAPVTKIVATILRYATEGRASDIHIEPMATQVRVRFRVDGLLYTSLLLPLKVHPNVVARIKILSAMRLDEHRKPQDGRFSATVEGRHIDFRVSTFPAYYGEKVVMRILDTSSGFISLDSVGLSERDMPIIRSLIKRPYGLVLLSGPTGSGKTTTLYGMLNELDREQSNVLSLEDPVEYSIEGISQSQVRPEIGYTFATGLRTTLRQDPDIIMVGEIRDAETAQLAVQAALTGHLVLSTIHTNNAVGAIPRLIDMGVEPYLIAPTLILVIAQRLVRTLCPGGGEEVPVAGSIKTMIDEEFKDLPAKVHESLPKSAAVYRIKPTPECPKGTRGRTAVFELLTMNRELEAAILKNAPENELRAIVRREGMLTMKEDAILKAYKRIIPIEEVSTLGGILEE</sequence>